<feature type="non-terminal residue" evidence="1">
    <location>
        <position position="176"/>
    </location>
</feature>
<name>A0A0F9NED5_9ZZZZ</name>
<evidence type="ECO:0000313" key="1">
    <source>
        <dbReference type="EMBL" id="KKN16294.1"/>
    </source>
</evidence>
<sequence length="176" mass="18736">MAETEKKAAVAAVGITAGALLALLATRPKPAAAAPAEGVVSLDDPAMQALISILEHAENIDSDIDQVVNAINTLAAAFGVEVPLKLENPPDITAFRVLTTALATPIQLPYREIPYRKPLVITAIHTNTGVIMVARNQADARNINSTYWLIANGSIEYEIKNADHIWICVHPTLGVV</sequence>
<dbReference type="AlphaFoldDB" id="A0A0F9NED5"/>
<accession>A0A0F9NED5</accession>
<dbReference type="EMBL" id="LAZR01003627">
    <property type="protein sequence ID" value="KKN16294.1"/>
    <property type="molecule type" value="Genomic_DNA"/>
</dbReference>
<reference evidence="1" key="1">
    <citation type="journal article" date="2015" name="Nature">
        <title>Complex archaea that bridge the gap between prokaryotes and eukaryotes.</title>
        <authorList>
            <person name="Spang A."/>
            <person name="Saw J.H."/>
            <person name="Jorgensen S.L."/>
            <person name="Zaremba-Niedzwiedzka K."/>
            <person name="Martijn J."/>
            <person name="Lind A.E."/>
            <person name="van Eijk R."/>
            <person name="Schleper C."/>
            <person name="Guy L."/>
            <person name="Ettema T.J."/>
        </authorList>
    </citation>
    <scope>NUCLEOTIDE SEQUENCE</scope>
</reference>
<organism evidence="1">
    <name type="scientific">marine sediment metagenome</name>
    <dbReference type="NCBI Taxonomy" id="412755"/>
    <lineage>
        <taxon>unclassified sequences</taxon>
        <taxon>metagenomes</taxon>
        <taxon>ecological metagenomes</taxon>
    </lineage>
</organism>
<comment type="caution">
    <text evidence="1">The sequence shown here is derived from an EMBL/GenBank/DDBJ whole genome shotgun (WGS) entry which is preliminary data.</text>
</comment>
<proteinExistence type="predicted"/>
<protein>
    <submittedName>
        <fullName evidence="1">Uncharacterized protein</fullName>
    </submittedName>
</protein>
<gene>
    <name evidence="1" type="ORF">LCGC14_0977200</name>
</gene>